<accession>A0A0N4WNX5</accession>
<feature type="compositionally biased region" description="Low complexity" evidence="1">
    <location>
        <begin position="114"/>
        <end position="125"/>
    </location>
</feature>
<evidence type="ECO:0000313" key="4">
    <source>
        <dbReference type="WBParaSite" id="HPLM_0001302201-mRNA-1"/>
    </source>
</evidence>
<protein>
    <submittedName>
        <fullName evidence="4">BZIP domain-containing protein</fullName>
    </submittedName>
</protein>
<proteinExistence type="predicted"/>
<dbReference type="EMBL" id="UZAF01018053">
    <property type="protein sequence ID" value="VDO47544.1"/>
    <property type="molecule type" value="Genomic_DNA"/>
</dbReference>
<reference evidence="4" key="1">
    <citation type="submission" date="2017-02" db="UniProtKB">
        <authorList>
            <consortium name="WormBaseParasite"/>
        </authorList>
    </citation>
    <scope>IDENTIFICATION</scope>
</reference>
<evidence type="ECO:0000313" key="3">
    <source>
        <dbReference type="Proteomes" id="UP000268014"/>
    </source>
</evidence>
<dbReference type="OMA" id="PNSAMQR"/>
<feature type="region of interest" description="Disordered" evidence="1">
    <location>
        <begin position="357"/>
        <end position="379"/>
    </location>
</feature>
<evidence type="ECO:0000313" key="2">
    <source>
        <dbReference type="EMBL" id="VDO47544.1"/>
    </source>
</evidence>
<gene>
    <name evidence="2" type="ORF">HPLM_LOCUS13014</name>
</gene>
<feature type="region of interest" description="Disordered" evidence="1">
    <location>
        <begin position="75"/>
        <end position="125"/>
    </location>
</feature>
<dbReference type="WBParaSite" id="HPLM_0001302201-mRNA-1">
    <property type="protein sequence ID" value="HPLM_0001302201-mRNA-1"/>
    <property type="gene ID" value="HPLM_0001302201"/>
</dbReference>
<feature type="region of interest" description="Disordered" evidence="1">
    <location>
        <begin position="435"/>
        <end position="467"/>
    </location>
</feature>
<sequence>MKFNLEPVLFDFATSHPTGTLFPVQNYIACLLLGASPPLNPRVDDCLLYAHQRLLDCWTLNRCGQVTPVDELNNTRGLLKPANSPNSLRSNPRGALTPTNANKTAREKHRSVSAEEAAAVPSALPAADVVSSTGFETDRVMKSQQPRFYGGPLNGKVTMSHAVHPPSARSKTLAWFLADDLLEKKGAPVNGSMKTDGKNSPQAGGKSEDKKRRRALRRAKKNEGAAQLDLTDVDVNAAALEDLFAGERQRVLSGGEDYWYYDVASDGYYYEQNGAKGWRRRMPNSALQRIKEQEITQLANGGKLPMLNLQTAAQAHALLQSALFSQPALKYYDANSDGFFYEMASVDGWKRRQPNKPVHPTLVNGLNTAPVTTEAGTPTRPSYGATLARGQIPRHHCVLDDSSASSSVSEDTSLQDVFGLDTAFSGLTMGCDSPFRPLNTNTSSSASSTTTATTSNTTSSATATTVSRPESLLLSDQILPGFNADKFIQELSFSGLDPSKVLGSVSRTPADPWASRCGGWTMPPFDKPTTMTATTSSLIEDDDNSSMLLKDLEKIWATPVGGLNA</sequence>
<dbReference type="OrthoDB" id="5855670at2759"/>
<evidence type="ECO:0000256" key="1">
    <source>
        <dbReference type="SAM" id="MobiDB-lite"/>
    </source>
</evidence>
<keyword evidence="3" id="KW-1185">Reference proteome</keyword>
<dbReference type="AlphaFoldDB" id="A0A0N4WNX5"/>
<feature type="compositionally biased region" description="Polar residues" evidence="1">
    <location>
        <begin position="364"/>
        <end position="379"/>
    </location>
</feature>
<feature type="region of interest" description="Disordered" evidence="1">
    <location>
        <begin position="187"/>
        <end position="223"/>
    </location>
</feature>
<feature type="compositionally biased region" description="Basic residues" evidence="1">
    <location>
        <begin position="211"/>
        <end position="220"/>
    </location>
</feature>
<feature type="compositionally biased region" description="Low complexity" evidence="1">
    <location>
        <begin position="439"/>
        <end position="465"/>
    </location>
</feature>
<organism evidence="4">
    <name type="scientific">Haemonchus placei</name>
    <name type="common">Barber's pole worm</name>
    <dbReference type="NCBI Taxonomy" id="6290"/>
    <lineage>
        <taxon>Eukaryota</taxon>
        <taxon>Metazoa</taxon>
        <taxon>Ecdysozoa</taxon>
        <taxon>Nematoda</taxon>
        <taxon>Chromadorea</taxon>
        <taxon>Rhabditida</taxon>
        <taxon>Rhabditina</taxon>
        <taxon>Rhabditomorpha</taxon>
        <taxon>Strongyloidea</taxon>
        <taxon>Trichostrongylidae</taxon>
        <taxon>Haemonchus</taxon>
    </lineage>
</organism>
<reference evidence="2 3" key="2">
    <citation type="submission" date="2018-11" db="EMBL/GenBank/DDBJ databases">
        <authorList>
            <consortium name="Pathogen Informatics"/>
        </authorList>
    </citation>
    <scope>NUCLEOTIDE SEQUENCE [LARGE SCALE GENOMIC DNA]</scope>
    <source>
        <strain evidence="2 3">MHpl1</strain>
    </source>
</reference>
<dbReference type="Proteomes" id="UP000268014">
    <property type="component" value="Unassembled WGS sequence"/>
</dbReference>
<name>A0A0N4WNX5_HAEPC</name>